<evidence type="ECO:0000313" key="2">
    <source>
        <dbReference type="Proteomes" id="UP000596306"/>
    </source>
</evidence>
<proteinExistence type="predicted"/>
<sequence>MKISFTERVFGSGVLLITSWDGDQWCNVAALHKPENIAKVKKRMAEAARRPGAPRNGKR</sequence>
<keyword evidence="2" id="KW-1185">Reference proteome</keyword>
<protein>
    <submittedName>
        <fullName evidence="1">Uncharacterized protein</fullName>
    </submittedName>
</protein>
<reference evidence="1 2" key="1">
    <citation type="submission" date="2020-09" db="EMBL/GenBank/DDBJ databases">
        <authorList>
            <person name="Jameson E."/>
        </authorList>
    </citation>
    <scope>NUCLEOTIDE SEQUENCE [LARGE SCALE GENOMIC DNA]</scope>
</reference>
<evidence type="ECO:0000313" key="1">
    <source>
        <dbReference type="EMBL" id="CAD5239824.1"/>
    </source>
</evidence>
<organism evidence="1 2">
    <name type="scientific">Klebsiella phage vB_KppS-Anoxic</name>
    <dbReference type="NCBI Taxonomy" id="2762829"/>
    <lineage>
        <taxon>Viruses</taxon>
        <taxon>Duplodnaviria</taxon>
        <taxon>Heunggongvirae</taxon>
        <taxon>Uroviricota</taxon>
        <taxon>Caudoviricetes</taxon>
        <taxon>Demerecviridae</taxon>
        <taxon>Sugarlandvirus</taxon>
        <taxon>Sugarlandvirus anoxic</taxon>
    </lineage>
</organism>
<dbReference type="Proteomes" id="UP000596306">
    <property type="component" value="Chromosome"/>
</dbReference>
<name>A0A7R8R673_9CAUD</name>
<accession>A0A7R8R673</accession>
<dbReference type="EMBL" id="LR881109">
    <property type="protein sequence ID" value="CAD5239824.1"/>
    <property type="molecule type" value="Genomic_DNA"/>
</dbReference>
<gene>
    <name evidence="1" type="ORF">NHPMDKGM_00071</name>
</gene>